<dbReference type="PROSITE" id="PS50048">
    <property type="entry name" value="ZN2_CY6_FUNGAL_2"/>
    <property type="match status" value="1"/>
</dbReference>
<dbReference type="GO" id="GO:0000976">
    <property type="term" value="F:transcription cis-regulatory region binding"/>
    <property type="evidence" value="ECO:0007669"/>
    <property type="project" value="TreeGrafter"/>
</dbReference>
<dbReference type="SUPFAM" id="SSF57701">
    <property type="entry name" value="Zn2/Cys6 DNA-binding domain"/>
    <property type="match status" value="1"/>
</dbReference>
<evidence type="ECO:0000256" key="5">
    <source>
        <dbReference type="ARBA" id="ARBA00023163"/>
    </source>
</evidence>
<dbReference type="EMBL" id="ML743709">
    <property type="protein sequence ID" value="KAE8130704.1"/>
    <property type="molecule type" value="Genomic_DNA"/>
</dbReference>
<evidence type="ECO:0000313" key="9">
    <source>
        <dbReference type="EMBL" id="KAE8130704.1"/>
    </source>
</evidence>
<evidence type="ECO:0000256" key="1">
    <source>
        <dbReference type="ARBA" id="ARBA00004123"/>
    </source>
</evidence>
<feature type="domain" description="Zn(2)-C6 fungal-type" evidence="8">
    <location>
        <begin position="16"/>
        <end position="47"/>
    </location>
</feature>
<keyword evidence="3" id="KW-0805">Transcription regulation</keyword>
<sequence length="588" mass="66777">MLPTMSAPTSLGRVRTCENCVRAKIRCSRTSTQSCDRCLRLNKDCYFRATKARTSKKRQTRIGALEEKVDQILGQINQPRSSPQQAPLPLPLSPKSESCAPTPRNPCDVIGNGLITHEEANRLIESFRDAITYFPFVQLPRNATVEDLRSEKPFLLLSILLVSSFRNVPLHLALEEVSTSYLGGQVLQGNRQQPFDILQGLLVTIAGTKKKLHIVRFSGYLHLAQSIINDCRLDYPAKLRVGRQRIDVMLDTDPPTESISLRNEEMRALVGYFLLDACHSIVLQRTGTMPWSPFIESCAAKLSQECEFSTDRYLLGQVQVQHMLVRIDSLVARGFGNNQAPADIEVMISSLQSDFEDCKARLPVPIDHDVFQGISSHAFEIHLYQTTFFDVYPSSAASFDQSMALLRIDALCHGLAAAKQFMSFYFSLPPGIEKRFSYTQWIMTGFSVAASCKLVLASLEPSVRDHDQVRGLRETLDMRHEIQKCVKRLNTLDQECKGGKWDQYEMFFYQDWLRFLSEWFEEKYRLAQSDSAGENNSAPGVFTTGISENNMYEEPQPDPGFPWVNLQDITIEEMLNVWLEPTNIPHYF</sequence>
<keyword evidence="4" id="KW-0238">DNA-binding</keyword>
<dbReference type="GO" id="GO:0009893">
    <property type="term" value="P:positive regulation of metabolic process"/>
    <property type="evidence" value="ECO:0007669"/>
    <property type="project" value="UniProtKB-ARBA"/>
</dbReference>
<gene>
    <name evidence="9" type="ORF">BDV38DRAFT_266533</name>
</gene>
<dbReference type="GO" id="GO:0008270">
    <property type="term" value="F:zinc ion binding"/>
    <property type="evidence" value="ECO:0007669"/>
    <property type="project" value="InterPro"/>
</dbReference>
<dbReference type="OrthoDB" id="5226580at2759"/>
<keyword evidence="5" id="KW-0804">Transcription</keyword>
<feature type="region of interest" description="Disordered" evidence="7">
    <location>
        <begin position="77"/>
        <end position="98"/>
    </location>
</feature>
<dbReference type="InterPro" id="IPR036864">
    <property type="entry name" value="Zn2-C6_fun-type_DNA-bd_sf"/>
</dbReference>
<evidence type="ECO:0000259" key="8">
    <source>
        <dbReference type="PROSITE" id="PS50048"/>
    </source>
</evidence>
<dbReference type="Proteomes" id="UP000325672">
    <property type="component" value="Unassembled WGS sequence"/>
</dbReference>
<dbReference type="InterPro" id="IPR001138">
    <property type="entry name" value="Zn2Cys6_DnaBD"/>
</dbReference>
<evidence type="ECO:0000256" key="7">
    <source>
        <dbReference type="SAM" id="MobiDB-lite"/>
    </source>
</evidence>
<evidence type="ECO:0000256" key="2">
    <source>
        <dbReference type="ARBA" id="ARBA00022833"/>
    </source>
</evidence>
<dbReference type="GeneID" id="43640668"/>
<evidence type="ECO:0000256" key="3">
    <source>
        <dbReference type="ARBA" id="ARBA00023015"/>
    </source>
</evidence>
<protein>
    <recommendedName>
        <fullName evidence="8">Zn(2)-C6 fungal-type domain-containing protein</fullName>
    </recommendedName>
</protein>
<keyword evidence="6" id="KW-0539">Nucleus</keyword>
<keyword evidence="2" id="KW-0862">Zinc</keyword>
<accession>A0A5N6SC60</accession>
<evidence type="ECO:0000256" key="4">
    <source>
        <dbReference type="ARBA" id="ARBA00023125"/>
    </source>
</evidence>
<evidence type="ECO:0000256" key="6">
    <source>
        <dbReference type="ARBA" id="ARBA00023242"/>
    </source>
</evidence>
<name>A0A5N6SC60_ASPPS</name>
<dbReference type="PANTHER" id="PTHR31845:SF37">
    <property type="entry name" value="TRANSCRIPTION FACTOR DOMAIN-CONTAINING PROTEIN"/>
    <property type="match status" value="1"/>
</dbReference>
<dbReference type="InterPro" id="IPR051089">
    <property type="entry name" value="prtT"/>
</dbReference>
<dbReference type="GO" id="GO:0005634">
    <property type="term" value="C:nucleus"/>
    <property type="evidence" value="ECO:0007669"/>
    <property type="project" value="UniProtKB-SubCell"/>
</dbReference>
<comment type="subcellular location">
    <subcellularLocation>
        <location evidence="1">Nucleus</location>
    </subcellularLocation>
</comment>
<organism evidence="9 10">
    <name type="scientific">Aspergillus pseudotamarii</name>
    <dbReference type="NCBI Taxonomy" id="132259"/>
    <lineage>
        <taxon>Eukaryota</taxon>
        <taxon>Fungi</taxon>
        <taxon>Dikarya</taxon>
        <taxon>Ascomycota</taxon>
        <taxon>Pezizomycotina</taxon>
        <taxon>Eurotiomycetes</taxon>
        <taxon>Eurotiomycetidae</taxon>
        <taxon>Eurotiales</taxon>
        <taxon>Aspergillaceae</taxon>
        <taxon>Aspergillus</taxon>
        <taxon>Aspergillus subgen. Circumdati</taxon>
    </lineage>
</organism>
<reference evidence="9 10" key="1">
    <citation type="submission" date="2019-04" db="EMBL/GenBank/DDBJ databases">
        <title>Friends and foes A comparative genomics study of 23 Aspergillus species from section Flavi.</title>
        <authorList>
            <consortium name="DOE Joint Genome Institute"/>
            <person name="Kjaerbolling I."/>
            <person name="Vesth T."/>
            <person name="Frisvad J.C."/>
            <person name="Nybo J.L."/>
            <person name="Theobald S."/>
            <person name="Kildgaard S."/>
            <person name="Isbrandt T."/>
            <person name="Kuo A."/>
            <person name="Sato A."/>
            <person name="Lyhne E.K."/>
            <person name="Kogle M.E."/>
            <person name="Wiebenga A."/>
            <person name="Kun R.S."/>
            <person name="Lubbers R.J."/>
            <person name="Makela M.R."/>
            <person name="Barry K."/>
            <person name="Chovatia M."/>
            <person name="Clum A."/>
            <person name="Daum C."/>
            <person name="Haridas S."/>
            <person name="He G."/>
            <person name="LaButti K."/>
            <person name="Lipzen A."/>
            <person name="Mondo S."/>
            <person name="Riley R."/>
            <person name="Salamov A."/>
            <person name="Simmons B.A."/>
            <person name="Magnuson J.K."/>
            <person name="Henrissat B."/>
            <person name="Mortensen U.H."/>
            <person name="Larsen T.O."/>
            <person name="Devries R.P."/>
            <person name="Grigoriev I.V."/>
            <person name="Machida M."/>
            <person name="Baker S.E."/>
            <person name="Andersen M.R."/>
        </authorList>
    </citation>
    <scope>NUCLEOTIDE SEQUENCE [LARGE SCALE GENOMIC DNA]</scope>
    <source>
        <strain evidence="9 10">CBS 117625</strain>
    </source>
</reference>
<dbReference type="RefSeq" id="XP_031906767.1">
    <property type="nucleotide sequence ID" value="XM_032056458.1"/>
</dbReference>
<dbReference type="AlphaFoldDB" id="A0A5N6SC60"/>
<evidence type="ECO:0000313" key="10">
    <source>
        <dbReference type="Proteomes" id="UP000325672"/>
    </source>
</evidence>
<dbReference type="PANTHER" id="PTHR31845">
    <property type="entry name" value="FINGER DOMAIN PROTEIN, PUTATIVE-RELATED"/>
    <property type="match status" value="1"/>
</dbReference>
<keyword evidence="10" id="KW-1185">Reference proteome</keyword>
<dbReference type="GO" id="GO:0000981">
    <property type="term" value="F:DNA-binding transcription factor activity, RNA polymerase II-specific"/>
    <property type="evidence" value="ECO:0007669"/>
    <property type="project" value="InterPro"/>
</dbReference>
<dbReference type="Gene3D" id="4.10.240.10">
    <property type="entry name" value="Zn(2)-C6 fungal-type DNA-binding domain"/>
    <property type="match status" value="1"/>
</dbReference>
<proteinExistence type="predicted"/>